<proteinExistence type="predicted"/>
<feature type="transmembrane region" description="Helical" evidence="1">
    <location>
        <begin position="134"/>
        <end position="152"/>
    </location>
</feature>
<comment type="caution">
    <text evidence="2">The sequence shown here is derived from an EMBL/GenBank/DDBJ whole genome shotgun (WGS) entry which is preliminary data.</text>
</comment>
<name>A0AAD2G2N1_9STRA</name>
<evidence type="ECO:0000313" key="3">
    <source>
        <dbReference type="Proteomes" id="UP001295423"/>
    </source>
</evidence>
<dbReference type="EMBL" id="CAKOGP040002047">
    <property type="protein sequence ID" value="CAJ1960149.1"/>
    <property type="molecule type" value="Genomic_DNA"/>
</dbReference>
<sequence length="250" mass="27449">MADNKEYEAHDVEGSHPLMVHVTAPTSLPEGYSFEAVLADGTPFSCKVPEGGVEEGQTFWVPLPLDIETNRISAPTGRWKDGLFDFLSLGCFHPSFLCACCCSTISMAQIMTRLHLTWLGLPGPQIATKNTFKVVLMILAAYVVYSTSLELASMPYDPENLPPVLWALKSLGSTAFSVYSIFSLCNTRRSVRIQYSIPEQQCHGYEDVVCACCCTCCVLAQMARHTGEYETYPGKFLTKTGHPVGTPLTV</sequence>
<accession>A0AAD2G2N1</accession>
<dbReference type="Pfam" id="PF04749">
    <property type="entry name" value="PLAC8"/>
    <property type="match status" value="1"/>
</dbReference>
<keyword evidence="1" id="KW-1133">Transmembrane helix</keyword>
<dbReference type="NCBIfam" id="TIGR01571">
    <property type="entry name" value="A_thal_Cys_rich"/>
    <property type="match status" value="1"/>
</dbReference>
<dbReference type="InterPro" id="IPR006461">
    <property type="entry name" value="PLAC_motif_containing"/>
</dbReference>
<keyword evidence="1" id="KW-0472">Membrane</keyword>
<keyword evidence="1" id="KW-0812">Transmembrane</keyword>
<dbReference type="AlphaFoldDB" id="A0AAD2G2N1"/>
<evidence type="ECO:0000256" key="1">
    <source>
        <dbReference type="SAM" id="Phobius"/>
    </source>
</evidence>
<reference evidence="2" key="1">
    <citation type="submission" date="2023-08" db="EMBL/GenBank/DDBJ databases">
        <authorList>
            <person name="Audoor S."/>
            <person name="Bilcke G."/>
        </authorList>
    </citation>
    <scope>NUCLEOTIDE SEQUENCE</scope>
</reference>
<gene>
    <name evidence="2" type="ORF">CYCCA115_LOCUS18565</name>
</gene>
<feature type="transmembrane region" description="Helical" evidence="1">
    <location>
        <begin position="164"/>
        <end position="185"/>
    </location>
</feature>
<evidence type="ECO:0000313" key="2">
    <source>
        <dbReference type="EMBL" id="CAJ1960149.1"/>
    </source>
</evidence>
<dbReference type="Proteomes" id="UP001295423">
    <property type="component" value="Unassembled WGS sequence"/>
</dbReference>
<organism evidence="2 3">
    <name type="scientific">Cylindrotheca closterium</name>
    <dbReference type="NCBI Taxonomy" id="2856"/>
    <lineage>
        <taxon>Eukaryota</taxon>
        <taxon>Sar</taxon>
        <taxon>Stramenopiles</taxon>
        <taxon>Ochrophyta</taxon>
        <taxon>Bacillariophyta</taxon>
        <taxon>Bacillariophyceae</taxon>
        <taxon>Bacillariophycidae</taxon>
        <taxon>Bacillariales</taxon>
        <taxon>Bacillariaceae</taxon>
        <taxon>Cylindrotheca</taxon>
    </lineage>
</organism>
<protein>
    <submittedName>
        <fullName evidence="2">Uncharacterized protein</fullName>
    </submittedName>
</protein>
<keyword evidence="3" id="KW-1185">Reference proteome</keyword>